<keyword evidence="1" id="KW-0732">Signal</keyword>
<dbReference type="SUPFAM" id="SSF47699">
    <property type="entry name" value="Bifunctional inhibitor/lipid-transfer protein/seed storage 2S albumin"/>
    <property type="match status" value="1"/>
</dbReference>
<dbReference type="SMART" id="SM00499">
    <property type="entry name" value="AAI"/>
    <property type="match status" value="1"/>
</dbReference>
<dbReference type="Proteomes" id="UP000585474">
    <property type="component" value="Unassembled WGS sequence"/>
</dbReference>
<dbReference type="OrthoDB" id="643149at2759"/>
<dbReference type="GO" id="GO:0009627">
    <property type="term" value="P:systemic acquired resistance"/>
    <property type="evidence" value="ECO:0007669"/>
    <property type="project" value="InterPro"/>
</dbReference>
<dbReference type="PANTHER" id="PTHR33122:SF60">
    <property type="entry name" value="LIPID-TRANSFER PROTEIN DIR1-RELATED"/>
    <property type="match status" value="1"/>
</dbReference>
<accession>A0A7J0FNC4</accession>
<dbReference type="Gene3D" id="1.10.110.10">
    <property type="entry name" value="Plant lipid-transfer and hydrophobic proteins"/>
    <property type="match status" value="1"/>
</dbReference>
<dbReference type="InterPro" id="IPR044741">
    <property type="entry name" value="NsLTP-like"/>
</dbReference>
<evidence type="ECO:0000256" key="1">
    <source>
        <dbReference type="SAM" id="SignalP"/>
    </source>
</evidence>
<reference evidence="3 4" key="1">
    <citation type="submission" date="2019-07" db="EMBL/GenBank/DDBJ databases">
        <title>De Novo Assembly of kiwifruit Actinidia rufa.</title>
        <authorList>
            <person name="Sugita-Konishi S."/>
            <person name="Sato K."/>
            <person name="Mori E."/>
            <person name="Abe Y."/>
            <person name="Kisaki G."/>
            <person name="Hamano K."/>
            <person name="Suezawa K."/>
            <person name="Otani M."/>
            <person name="Fukuda T."/>
            <person name="Manabe T."/>
            <person name="Gomi K."/>
            <person name="Tabuchi M."/>
            <person name="Akimitsu K."/>
            <person name="Kataoka I."/>
        </authorList>
    </citation>
    <scope>NUCLEOTIDE SEQUENCE [LARGE SCALE GENOMIC DNA]</scope>
    <source>
        <strain evidence="4">cv. Fuchu</strain>
    </source>
</reference>
<proteinExistence type="predicted"/>
<sequence length="101" mass="10422">MGRKQQGAVAVAALMVVTLMGGLDALVLCDMDDDGLMACKPAVTKPNPEAPSPLCCEALSGVNLTCLCGYRNSFMLPSLGIDPDLAMALPAKCNLTPPPNC</sequence>
<feature type="chain" id="PRO_5029815501" description="Bifunctional inhibitor/plant lipid transfer protein/seed storage helical domain-containing protein" evidence="1">
    <location>
        <begin position="26"/>
        <end position="101"/>
    </location>
</feature>
<dbReference type="PANTHER" id="PTHR33122">
    <property type="entry name" value="LIPID BINDING PROTEIN-RELATED"/>
    <property type="match status" value="1"/>
</dbReference>
<dbReference type="CDD" id="cd04660">
    <property type="entry name" value="nsLTP_like"/>
    <property type="match status" value="1"/>
</dbReference>
<comment type="caution">
    <text evidence="3">The sequence shown here is derived from an EMBL/GenBank/DDBJ whole genome shotgun (WGS) entry which is preliminary data.</text>
</comment>
<keyword evidence="4" id="KW-1185">Reference proteome</keyword>
<feature type="signal peptide" evidence="1">
    <location>
        <begin position="1"/>
        <end position="25"/>
    </location>
</feature>
<dbReference type="InterPro" id="IPR039265">
    <property type="entry name" value="DIR1-like"/>
</dbReference>
<dbReference type="EMBL" id="BJWL01000013">
    <property type="protein sequence ID" value="GFY99427.1"/>
    <property type="molecule type" value="Genomic_DNA"/>
</dbReference>
<name>A0A7J0FNC4_9ERIC</name>
<gene>
    <name evidence="3" type="ORF">Acr_13g0008280</name>
</gene>
<evidence type="ECO:0000313" key="4">
    <source>
        <dbReference type="Proteomes" id="UP000585474"/>
    </source>
</evidence>
<dbReference type="InterPro" id="IPR036312">
    <property type="entry name" value="Bifun_inhib/LTP/seed_sf"/>
</dbReference>
<dbReference type="AlphaFoldDB" id="A0A7J0FNC4"/>
<dbReference type="InterPro" id="IPR016140">
    <property type="entry name" value="Bifunc_inhib/LTP/seed_store"/>
</dbReference>
<evidence type="ECO:0000313" key="3">
    <source>
        <dbReference type="EMBL" id="GFY99427.1"/>
    </source>
</evidence>
<dbReference type="Pfam" id="PF14368">
    <property type="entry name" value="LTP_2"/>
    <property type="match status" value="1"/>
</dbReference>
<dbReference type="GO" id="GO:0005504">
    <property type="term" value="F:fatty acid binding"/>
    <property type="evidence" value="ECO:0007669"/>
    <property type="project" value="InterPro"/>
</dbReference>
<evidence type="ECO:0000259" key="2">
    <source>
        <dbReference type="SMART" id="SM00499"/>
    </source>
</evidence>
<protein>
    <recommendedName>
        <fullName evidence="2">Bifunctional inhibitor/plant lipid transfer protein/seed storage helical domain-containing protein</fullName>
    </recommendedName>
</protein>
<organism evidence="3 4">
    <name type="scientific">Actinidia rufa</name>
    <dbReference type="NCBI Taxonomy" id="165716"/>
    <lineage>
        <taxon>Eukaryota</taxon>
        <taxon>Viridiplantae</taxon>
        <taxon>Streptophyta</taxon>
        <taxon>Embryophyta</taxon>
        <taxon>Tracheophyta</taxon>
        <taxon>Spermatophyta</taxon>
        <taxon>Magnoliopsida</taxon>
        <taxon>eudicotyledons</taxon>
        <taxon>Gunneridae</taxon>
        <taxon>Pentapetalae</taxon>
        <taxon>asterids</taxon>
        <taxon>Ericales</taxon>
        <taxon>Actinidiaceae</taxon>
        <taxon>Actinidia</taxon>
    </lineage>
</organism>
<feature type="domain" description="Bifunctional inhibitor/plant lipid transfer protein/seed storage helical" evidence="2">
    <location>
        <begin position="29"/>
        <end position="101"/>
    </location>
</feature>